<keyword evidence="4" id="KW-0968">Cytoplasmic vesicle</keyword>
<feature type="region of interest" description="Disordered" evidence="5">
    <location>
        <begin position="736"/>
        <end position="765"/>
    </location>
</feature>
<dbReference type="InterPro" id="IPR035802">
    <property type="entry name" value="ENTH/VHS_tepsin"/>
</dbReference>
<feature type="compositionally biased region" description="Low complexity" evidence="5">
    <location>
        <begin position="303"/>
        <end position="315"/>
    </location>
</feature>
<evidence type="ECO:0000256" key="3">
    <source>
        <dbReference type="ARBA" id="ARBA00023034"/>
    </source>
</evidence>
<dbReference type="CDD" id="cd03572">
    <property type="entry name" value="ENTH_like_Tepsin"/>
    <property type="match status" value="1"/>
</dbReference>
<dbReference type="AlphaFoldDB" id="A0A976M7S0"/>
<dbReference type="GO" id="GO:0032588">
    <property type="term" value="C:trans-Golgi network membrane"/>
    <property type="evidence" value="ECO:0007669"/>
    <property type="project" value="TreeGrafter"/>
</dbReference>
<sequence length="765" mass="84597">MNYSEFIDSLSSSYRNQLSKLTSASSESPPGYLYKELVEYIKTDLSKLNEIEEYIINKLSRKEPFIKIKCLKLLKHLCTNFPKDFIRTKVTQSQAVLECKNYRTPANEYNGDYLSKLVRSEFEELIKVVCSYDSIGNKAELQFESKMVGFGNNQYTNQSSNYQAPGGFGNPNLSNPNTSYHNPNMGYANASHGNPSYGNSSYASANYGQGGNRGVGGYGNPGMMGFGNPNMPRTQSTSSNSFTSFASNFTPTVSELKNAGNNALKIITHAANKYIPSEIRDKLEKVGTAITSTASEQFEKYLGGRSPVGRSSSRGLNNSMYNNRGYGSNYPQGFGSTQQGFGPSHGNVNYPPGGGPSSYNPASYSAVDYKSQQQYSQSQYNPQQFVNQQAFSPHGYSSMQHMASAATFSQQPTLSNASSINQVFDPFPKQESFTLSYQRAGSVGSFQSKAEPTVDLLATESTTSKYTVPGEREVEFVKEMLTFTGIKVSPSPRLIDEYMEKMKEMDKKIVVNELLKHLNARSSKWQTHFRILCIFESLFQRGGLDDSTVKELKKTAIPIFNKCKEEAQLSNKASKLLAMLSGLTGTGVTDEVSDLFGKSDTSSDMFSTNTGESALKTVTSSNLVQHKEIDLFEGKSEDIFVNKTVGSNPALVSVGSNLDEFDLFFSNTTSIQESERETRVKAEQKKPQDPFDLDSLSFENTSQVRHEVRAPQKSIDSISSNIDNNLDLFDNTDFSADMLSGRTKSQQPQLQNPKPSQAPENFDLL</sequence>
<dbReference type="GO" id="GO:0031410">
    <property type="term" value="C:cytoplasmic vesicle"/>
    <property type="evidence" value="ECO:0007669"/>
    <property type="project" value="UniProtKB-SubCell"/>
</dbReference>
<evidence type="ECO:0000256" key="1">
    <source>
        <dbReference type="ARBA" id="ARBA00004541"/>
    </source>
</evidence>
<organism evidence="7 8">
    <name type="scientific">Theileria orientalis</name>
    <dbReference type="NCBI Taxonomy" id="68886"/>
    <lineage>
        <taxon>Eukaryota</taxon>
        <taxon>Sar</taxon>
        <taxon>Alveolata</taxon>
        <taxon>Apicomplexa</taxon>
        <taxon>Aconoidasida</taxon>
        <taxon>Piroplasmida</taxon>
        <taxon>Theileriidae</taxon>
        <taxon>Theileria</taxon>
    </lineage>
</organism>
<feature type="compositionally biased region" description="Basic and acidic residues" evidence="5">
    <location>
        <begin position="675"/>
        <end position="689"/>
    </location>
</feature>
<gene>
    <name evidence="7" type="ORF">MACJ_001039</name>
</gene>
<name>A0A976M7S0_THEOR</name>
<feature type="compositionally biased region" description="Polar residues" evidence="5">
    <location>
        <begin position="742"/>
        <end position="759"/>
    </location>
</feature>
<dbReference type="InterPro" id="IPR013809">
    <property type="entry name" value="ENTH"/>
</dbReference>
<keyword evidence="3" id="KW-0333">Golgi apparatus</keyword>
<dbReference type="Gene3D" id="1.25.40.90">
    <property type="match status" value="1"/>
</dbReference>
<dbReference type="Pfam" id="PF01417">
    <property type="entry name" value="ENTH"/>
    <property type="match status" value="1"/>
</dbReference>
<feature type="region of interest" description="Disordered" evidence="5">
    <location>
        <begin position="303"/>
        <end position="357"/>
    </location>
</feature>
<evidence type="ECO:0000256" key="5">
    <source>
        <dbReference type="SAM" id="MobiDB-lite"/>
    </source>
</evidence>
<comment type="subcellular location">
    <subcellularLocation>
        <location evidence="1">Cytoplasmic vesicle</location>
    </subcellularLocation>
    <subcellularLocation>
        <location evidence="2">Golgi apparatus</location>
        <location evidence="2">trans-Golgi network</location>
    </subcellularLocation>
</comment>
<evidence type="ECO:0000256" key="4">
    <source>
        <dbReference type="ARBA" id="ARBA00023329"/>
    </source>
</evidence>
<dbReference type="EMBL" id="CP056068">
    <property type="protein sequence ID" value="UKJ90111.1"/>
    <property type="molecule type" value="Genomic_DNA"/>
</dbReference>
<evidence type="ECO:0000313" key="7">
    <source>
        <dbReference type="EMBL" id="UKJ90111.1"/>
    </source>
</evidence>
<dbReference type="Proteomes" id="UP000244803">
    <property type="component" value="Chromosome 2"/>
</dbReference>
<evidence type="ECO:0000259" key="6">
    <source>
        <dbReference type="Pfam" id="PF01417"/>
    </source>
</evidence>
<accession>A0A976M7S0</accession>
<dbReference type="OrthoDB" id="361701at2759"/>
<reference evidence="7" key="1">
    <citation type="submission" date="2022-07" db="EMBL/GenBank/DDBJ databases">
        <title>Evaluation of T. orientalis genome assembly methods using nanopore sequencing and analysis of variation between genomes.</title>
        <authorList>
            <person name="Yam J."/>
            <person name="Micallef M.L."/>
            <person name="Liu M."/>
            <person name="Djordjevic S.P."/>
            <person name="Bogema D.R."/>
            <person name="Jenkins C."/>
        </authorList>
    </citation>
    <scope>NUCLEOTIDE SEQUENCE</scope>
    <source>
        <strain evidence="7">Fish Creek</strain>
    </source>
</reference>
<feature type="domain" description="ENTH" evidence="6">
    <location>
        <begin position="12"/>
        <end position="132"/>
    </location>
</feature>
<dbReference type="PANTHER" id="PTHR21514">
    <property type="entry name" value="AP-4 COMPLEX ACCESSORY SUBUNIT TEPSIN"/>
    <property type="match status" value="1"/>
</dbReference>
<dbReference type="SUPFAM" id="SSF48464">
    <property type="entry name" value="ENTH/VHS domain"/>
    <property type="match status" value="1"/>
</dbReference>
<feature type="region of interest" description="Disordered" evidence="5">
    <location>
        <begin position="675"/>
        <end position="695"/>
    </location>
</feature>
<protein>
    <recommendedName>
        <fullName evidence="6">ENTH domain-containing protein</fullName>
    </recommendedName>
</protein>
<evidence type="ECO:0000313" key="8">
    <source>
        <dbReference type="Proteomes" id="UP000244803"/>
    </source>
</evidence>
<dbReference type="PANTHER" id="PTHR21514:SF0">
    <property type="entry name" value="AP-4 COMPLEX ACCESSORY SUBUNIT TEPSIN"/>
    <property type="match status" value="1"/>
</dbReference>
<proteinExistence type="predicted"/>
<evidence type="ECO:0000256" key="2">
    <source>
        <dbReference type="ARBA" id="ARBA00004601"/>
    </source>
</evidence>
<feature type="compositionally biased region" description="Low complexity" evidence="5">
    <location>
        <begin position="346"/>
        <end position="357"/>
    </location>
</feature>
<dbReference type="InterPro" id="IPR039273">
    <property type="entry name" value="TEPSIN"/>
</dbReference>
<dbReference type="InterPro" id="IPR008942">
    <property type="entry name" value="ENTH_VHS"/>
</dbReference>
<feature type="compositionally biased region" description="Polar residues" evidence="5">
    <location>
        <begin position="316"/>
        <end position="341"/>
    </location>
</feature>